<evidence type="ECO:0000256" key="7">
    <source>
        <dbReference type="ARBA" id="ARBA00023242"/>
    </source>
</evidence>
<dbReference type="GO" id="GO:0008139">
    <property type="term" value="F:nuclear localization sequence binding"/>
    <property type="evidence" value="ECO:0007669"/>
    <property type="project" value="InterPro"/>
</dbReference>
<dbReference type="GO" id="GO:0017056">
    <property type="term" value="F:structural constituent of nuclear pore"/>
    <property type="evidence" value="ECO:0007669"/>
    <property type="project" value="InterPro"/>
</dbReference>
<dbReference type="Pfam" id="PF15967">
    <property type="entry name" value="Nucleoporin_FG2"/>
    <property type="match status" value="1"/>
</dbReference>
<dbReference type="Proteomes" id="UP000653454">
    <property type="component" value="Unassembled WGS sequence"/>
</dbReference>
<comment type="caution">
    <text evidence="9">The sequence shown here is derived from an EMBL/GenBank/DDBJ whole genome shotgun (WGS) entry which is preliminary data.</text>
</comment>
<keyword evidence="10" id="KW-1185">Reference proteome</keyword>
<name>A0A8S4FUX9_PLUXY</name>
<gene>
    <name evidence="9" type="ORF">PLXY2_LOCUS9905</name>
</gene>
<keyword evidence="6" id="KW-0906">Nuclear pore complex</keyword>
<dbReference type="GO" id="GO:0005643">
    <property type="term" value="C:nuclear pore"/>
    <property type="evidence" value="ECO:0007669"/>
    <property type="project" value="UniProtKB-SubCell"/>
</dbReference>
<protein>
    <submittedName>
        <fullName evidence="9">(diamondback moth) hypothetical protein</fullName>
    </submittedName>
</protein>
<reference evidence="9" key="1">
    <citation type="submission" date="2020-11" db="EMBL/GenBank/DDBJ databases">
        <authorList>
            <person name="Whiteford S."/>
        </authorList>
    </citation>
    <scope>NUCLEOTIDE SEQUENCE</scope>
</reference>
<keyword evidence="5" id="KW-0811">Translocation</keyword>
<dbReference type="InterPro" id="IPR024882">
    <property type="entry name" value="NUP58/p45/49"/>
</dbReference>
<keyword evidence="4" id="KW-0653">Protein transport</keyword>
<feature type="region of interest" description="Disordered" evidence="8">
    <location>
        <begin position="242"/>
        <end position="262"/>
    </location>
</feature>
<evidence type="ECO:0000256" key="4">
    <source>
        <dbReference type="ARBA" id="ARBA00022927"/>
    </source>
</evidence>
<dbReference type="AlphaFoldDB" id="A0A8S4FUX9"/>
<evidence type="ECO:0000256" key="6">
    <source>
        <dbReference type="ARBA" id="ARBA00023132"/>
    </source>
</evidence>
<proteinExistence type="predicted"/>
<dbReference type="Gene3D" id="6.10.140.1350">
    <property type="match status" value="1"/>
</dbReference>
<dbReference type="PANTHER" id="PTHR13437">
    <property type="entry name" value="NUCLEOPORIN P58/P45 NUCLEOPORIN-LIKE PROTEIN 1"/>
    <property type="match status" value="1"/>
</dbReference>
<keyword evidence="7" id="KW-0539">Nucleus</keyword>
<dbReference type="PANTHER" id="PTHR13437:SF2">
    <property type="entry name" value="NUCLEOPORIN P58_P45"/>
    <property type="match status" value="1"/>
</dbReference>
<evidence type="ECO:0000313" key="9">
    <source>
        <dbReference type="EMBL" id="CAG9130419.1"/>
    </source>
</evidence>
<comment type="subcellular location">
    <subcellularLocation>
        <location evidence="1">Nucleus</location>
        <location evidence="1">Nuclear pore complex</location>
    </subcellularLocation>
</comment>
<accession>A0A8S4FUX9</accession>
<evidence type="ECO:0000256" key="8">
    <source>
        <dbReference type="SAM" id="MobiDB-lite"/>
    </source>
</evidence>
<dbReference type="GO" id="GO:0051028">
    <property type="term" value="P:mRNA transport"/>
    <property type="evidence" value="ECO:0007669"/>
    <property type="project" value="UniProtKB-KW"/>
</dbReference>
<evidence type="ECO:0000256" key="2">
    <source>
        <dbReference type="ARBA" id="ARBA00022448"/>
    </source>
</evidence>
<evidence type="ECO:0000256" key="1">
    <source>
        <dbReference type="ARBA" id="ARBA00004567"/>
    </source>
</evidence>
<sequence length="555" mass="55946">MSFSFGTPSSAPATTGLTGGFNFGANKPATPGFGLTATSQPSTGMFGTPASAAPAFGTATPSFGAAATPAFGATATPSFGATATPAFGATSTPGFGATSTPAFGATSTPAFGATTTPSFGASAAPTFGSTTAPAFGTTGLGTGGLNFGAASTATSQSTGLSFGAPAASTASTGLGGFGFGSTLTSTAQSTGLGGSLLGATSTAPGGLFGPKLGTSTASSLQLTSAAPSLGLGGSGTTTASLGIGATNTTTSGDGKSEAPKQTKLPTEISTSVDTFKEFVKKQKAISSEIMRISIKPFHKVERDAEQLVRSALSLGGEVARARAQSKRLRAAGARALAAADAVNNDPPNSEYEGSAPPAFIKELIAELEQQLITFRRQMDVADKQMQASPKLLSEQELNLGIRRMHESLVALAGRLQAVHAQVEAQKEQYLNLRKYVLKDQSNVFEGQAGNTSLDQILREAESGRKKSKLTGFDSLGGSVLSDPRTIGNINQLAGPTPFSYIGPTTTPIAETPVVNWQPQAGNLSSSFNASGFGSFGAADQSSFQLQKPPGKRTKQ</sequence>
<keyword evidence="3" id="KW-0509">mRNA transport</keyword>
<evidence type="ECO:0000256" key="3">
    <source>
        <dbReference type="ARBA" id="ARBA00022816"/>
    </source>
</evidence>
<evidence type="ECO:0000313" key="10">
    <source>
        <dbReference type="Proteomes" id="UP000653454"/>
    </source>
</evidence>
<keyword evidence="2" id="KW-0813">Transport</keyword>
<dbReference type="GO" id="GO:0015031">
    <property type="term" value="P:protein transport"/>
    <property type="evidence" value="ECO:0007669"/>
    <property type="project" value="UniProtKB-KW"/>
</dbReference>
<evidence type="ECO:0000256" key="5">
    <source>
        <dbReference type="ARBA" id="ARBA00023010"/>
    </source>
</evidence>
<organism evidence="9 10">
    <name type="scientific">Plutella xylostella</name>
    <name type="common">Diamondback moth</name>
    <name type="synonym">Plutella maculipennis</name>
    <dbReference type="NCBI Taxonomy" id="51655"/>
    <lineage>
        <taxon>Eukaryota</taxon>
        <taxon>Metazoa</taxon>
        <taxon>Ecdysozoa</taxon>
        <taxon>Arthropoda</taxon>
        <taxon>Hexapoda</taxon>
        <taxon>Insecta</taxon>
        <taxon>Pterygota</taxon>
        <taxon>Neoptera</taxon>
        <taxon>Endopterygota</taxon>
        <taxon>Lepidoptera</taxon>
        <taxon>Glossata</taxon>
        <taxon>Ditrysia</taxon>
        <taxon>Yponomeutoidea</taxon>
        <taxon>Plutellidae</taxon>
        <taxon>Plutella</taxon>
    </lineage>
</organism>
<dbReference type="EMBL" id="CAJHNJ030000041">
    <property type="protein sequence ID" value="CAG9130419.1"/>
    <property type="molecule type" value="Genomic_DNA"/>
</dbReference>